<comment type="caution">
    <text evidence="2">The sequence shown here is derived from an EMBL/GenBank/DDBJ whole genome shotgun (WGS) entry which is preliminary data.</text>
</comment>
<dbReference type="Pfam" id="PF01476">
    <property type="entry name" value="LysM"/>
    <property type="match status" value="1"/>
</dbReference>
<evidence type="ECO:0000313" key="2">
    <source>
        <dbReference type="EMBL" id="HIZ13741.1"/>
    </source>
</evidence>
<dbReference type="InterPro" id="IPR036779">
    <property type="entry name" value="LysM_dom_sf"/>
</dbReference>
<dbReference type="AlphaFoldDB" id="A0A9D2IK18"/>
<organism evidence="2 3">
    <name type="scientific">Candidatus Mediterraneibacter stercorigallinarum</name>
    <dbReference type="NCBI Taxonomy" id="2838686"/>
    <lineage>
        <taxon>Bacteria</taxon>
        <taxon>Bacillati</taxon>
        <taxon>Bacillota</taxon>
        <taxon>Clostridia</taxon>
        <taxon>Lachnospirales</taxon>
        <taxon>Lachnospiraceae</taxon>
        <taxon>Mediterraneibacter</taxon>
    </lineage>
</organism>
<sequence>MELIKRPIHYTQEGKSIFDQFYLDEDYNVPEQKEDVQRIIQGSAECRMEDIRPVENYVKATGKVYFRILYMTASGDPKPAVLEGKLPFEEMVYAESDGNETFFIRNMRTEFTGSVVNSRKLSLRVMAEMEIGRERLRDEELTVDVESDIPVYRKMEKLNLLKLAVSRKDTYRIKEEIILPGTKESIGQVLLTDVGSRKLDIRLGPDEILLRGELQVFCMYLSADEKADWIEQNVPYEGRISCEGVTEGMYHHIRHSLEDTLVDVRLDEDGEMRILGIEATLSLRMNIYEEEENEILRDMYSLEQVCEFDTRDVVCEELLMQNQSRCKVSERLALPELKEDVLQILHSQGSIQMESEQHTDDGIRVEGILHLSFLYLRGDDMEPYGSWQGLVPFSYLIEYPEMPDGADSSLSSHVEQLAVTLAGNEAVEVKAVLAFDVFLRRQIPLEMITDARMRPADTEAAADRPGIVGHIVQEGEDMWSLAKKYMTTVEGIMEINGMENENVRQGDKLLILKENVSIL</sequence>
<evidence type="ECO:0000313" key="3">
    <source>
        <dbReference type="Proteomes" id="UP000824017"/>
    </source>
</evidence>
<reference evidence="2" key="1">
    <citation type="journal article" date="2021" name="PeerJ">
        <title>Extensive microbial diversity within the chicken gut microbiome revealed by metagenomics and culture.</title>
        <authorList>
            <person name="Gilroy R."/>
            <person name="Ravi A."/>
            <person name="Getino M."/>
            <person name="Pursley I."/>
            <person name="Horton D.L."/>
            <person name="Alikhan N.F."/>
            <person name="Baker D."/>
            <person name="Gharbi K."/>
            <person name="Hall N."/>
            <person name="Watson M."/>
            <person name="Adriaenssens E.M."/>
            <person name="Foster-Nyarko E."/>
            <person name="Jarju S."/>
            <person name="Secka A."/>
            <person name="Antonio M."/>
            <person name="Oren A."/>
            <person name="Chaudhuri R.R."/>
            <person name="La Ragione R."/>
            <person name="Hildebrand F."/>
            <person name="Pallen M.J."/>
        </authorList>
    </citation>
    <scope>NUCLEOTIDE SEQUENCE</scope>
    <source>
        <strain evidence="2">ChiGjej1B1-13045</strain>
    </source>
</reference>
<protein>
    <submittedName>
        <fullName evidence="2">DUF3794 domain-containing protein</fullName>
    </submittedName>
</protein>
<reference evidence="2" key="2">
    <citation type="submission" date="2021-04" db="EMBL/GenBank/DDBJ databases">
        <authorList>
            <person name="Gilroy R."/>
        </authorList>
    </citation>
    <scope>NUCLEOTIDE SEQUENCE</scope>
    <source>
        <strain evidence="2">ChiGjej1B1-13045</strain>
    </source>
</reference>
<dbReference type="InterPro" id="IPR024300">
    <property type="entry name" value="SipL_SPOCS_dom"/>
</dbReference>
<feature type="domain" description="LysM" evidence="1">
    <location>
        <begin position="468"/>
        <end position="511"/>
    </location>
</feature>
<dbReference type="SMART" id="SM00257">
    <property type="entry name" value="LysM"/>
    <property type="match status" value="1"/>
</dbReference>
<dbReference type="SUPFAM" id="SSF54106">
    <property type="entry name" value="LysM domain"/>
    <property type="match status" value="1"/>
</dbReference>
<name>A0A9D2IK18_9FIRM</name>
<dbReference type="InterPro" id="IPR018392">
    <property type="entry name" value="LysM"/>
</dbReference>
<proteinExistence type="predicted"/>
<evidence type="ECO:0000259" key="1">
    <source>
        <dbReference type="PROSITE" id="PS51782"/>
    </source>
</evidence>
<dbReference type="Pfam" id="PF12673">
    <property type="entry name" value="SipL"/>
    <property type="match status" value="2"/>
</dbReference>
<dbReference type="PROSITE" id="PS51782">
    <property type="entry name" value="LYSM"/>
    <property type="match status" value="1"/>
</dbReference>
<dbReference type="Gene3D" id="3.10.350.10">
    <property type="entry name" value="LysM domain"/>
    <property type="match status" value="1"/>
</dbReference>
<accession>A0A9D2IK18</accession>
<gene>
    <name evidence="2" type="ORF">H9817_07445</name>
</gene>
<dbReference type="CDD" id="cd00118">
    <property type="entry name" value="LysM"/>
    <property type="match status" value="1"/>
</dbReference>
<dbReference type="Proteomes" id="UP000824017">
    <property type="component" value="Unassembled WGS sequence"/>
</dbReference>
<dbReference type="EMBL" id="DXCD01000194">
    <property type="protein sequence ID" value="HIZ13741.1"/>
    <property type="molecule type" value="Genomic_DNA"/>
</dbReference>